<protein>
    <submittedName>
        <fullName evidence="1">Uncharacterized protein</fullName>
    </submittedName>
</protein>
<keyword evidence="2" id="KW-1185">Reference proteome</keyword>
<proteinExistence type="predicted"/>
<dbReference type="Proteomes" id="UP001178461">
    <property type="component" value="Chromosome 3"/>
</dbReference>
<evidence type="ECO:0000313" key="2">
    <source>
        <dbReference type="Proteomes" id="UP001178461"/>
    </source>
</evidence>
<reference evidence="1" key="1">
    <citation type="submission" date="2022-12" db="EMBL/GenBank/DDBJ databases">
        <authorList>
            <person name="Alioto T."/>
            <person name="Alioto T."/>
            <person name="Gomez Garrido J."/>
        </authorList>
    </citation>
    <scope>NUCLEOTIDE SEQUENCE</scope>
</reference>
<accession>A0AA35NYV5</accession>
<evidence type="ECO:0000313" key="1">
    <source>
        <dbReference type="EMBL" id="CAI5769391.1"/>
    </source>
</evidence>
<sequence length="191" mass="20725">MRSAARYIFATSPLSLPLSPGEHLAWPSSSVRGARSEHPVRASFPAMWGLQETVGGKPGGRRTALLLCLLLLPLLRGCRRAPAKAALRPGDSPRAPGAASCSTEQLPFPARHASSARYFPSPSRCRGSGRGVPLLLRSLRLPFAFVWVRLFAANFPWGRLASPLQPLLRAQKKLRCILSAFLCASQVFSSR</sequence>
<gene>
    <name evidence="1" type="ORF">PODLI_1B014672</name>
</gene>
<name>A0AA35NYV5_9SAUR</name>
<dbReference type="AlphaFoldDB" id="A0AA35NYV5"/>
<dbReference type="EMBL" id="OX395128">
    <property type="protein sequence ID" value="CAI5769391.1"/>
    <property type="molecule type" value="Genomic_DNA"/>
</dbReference>
<organism evidence="1 2">
    <name type="scientific">Podarcis lilfordi</name>
    <name type="common">Lilford's wall lizard</name>
    <dbReference type="NCBI Taxonomy" id="74358"/>
    <lineage>
        <taxon>Eukaryota</taxon>
        <taxon>Metazoa</taxon>
        <taxon>Chordata</taxon>
        <taxon>Craniata</taxon>
        <taxon>Vertebrata</taxon>
        <taxon>Euteleostomi</taxon>
        <taxon>Lepidosauria</taxon>
        <taxon>Squamata</taxon>
        <taxon>Bifurcata</taxon>
        <taxon>Unidentata</taxon>
        <taxon>Episquamata</taxon>
        <taxon>Laterata</taxon>
        <taxon>Lacertibaenia</taxon>
        <taxon>Lacertidae</taxon>
        <taxon>Podarcis</taxon>
    </lineage>
</organism>